<gene>
    <name evidence="3" type="ORF">MATL_G00143270</name>
</gene>
<sequence>MDNSVTHLHTVVFKPKKAGNRSDFTVQPIRVHFHKLLQTRDAPTLVPQVENRDVLSAVVSLFDVSLPDVGPRDIHDTIHCPDAQTIILLRRHADVLEEYRSRTPPCSRVAGQSPTPHPAESGEKEPGGRFSQVFSDSDESSSDESENSAEIAGQRSAWERFDSGTEEFLLKVRERRSQRSHSREGAEIPPTAVGAESLIVAAATYKLRKLTTGEKVLQLSLLATRRRYRNCGVGRYIVELLKSQSVCGLYEAFLTHADSDAVDFFTHCGLTDDALLNDKFKEVRDEWTNTTLMSYLPPFSTGPESQTPGFSLGLWELELEVEMARKKALLAYQQQAVCVTRLVHEVTTLREQLTQQSGQVKLLISELEKERERRHRVEQQFLEYKLRKTQQLLAMHSLDSDEQENSDSPKDRPSPDDTRADSVDTV</sequence>
<evidence type="ECO:0008006" key="5">
    <source>
        <dbReference type="Google" id="ProtNLM"/>
    </source>
</evidence>
<name>A0A9D3TB12_MEGAT</name>
<feature type="compositionally biased region" description="Basic and acidic residues" evidence="2">
    <location>
        <begin position="407"/>
        <end position="426"/>
    </location>
</feature>
<evidence type="ECO:0000256" key="2">
    <source>
        <dbReference type="SAM" id="MobiDB-lite"/>
    </source>
</evidence>
<dbReference type="EMBL" id="JAFDVH010000011">
    <property type="protein sequence ID" value="KAG7468471.1"/>
    <property type="molecule type" value="Genomic_DNA"/>
</dbReference>
<dbReference type="OrthoDB" id="10249393at2759"/>
<feature type="region of interest" description="Disordered" evidence="2">
    <location>
        <begin position="393"/>
        <end position="426"/>
    </location>
</feature>
<feature type="compositionally biased region" description="Acidic residues" evidence="2">
    <location>
        <begin position="136"/>
        <end position="147"/>
    </location>
</feature>
<dbReference type="Proteomes" id="UP001046870">
    <property type="component" value="Chromosome 11"/>
</dbReference>
<proteinExistence type="predicted"/>
<dbReference type="InterPro" id="IPR016181">
    <property type="entry name" value="Acyl_CoA_acyltransferase"/>
</dbReference>
<dbReference type="AlphaFoldDB" id="A0A9D3TB12"/>
<organism evidence="3 4">
    <name type="scientific">Megalops atlanticus</name>
    <name type="common">Tarpon</name>
    <name type="synonym">Clupea gigantea</name>
    <dbReference type="NCBI Taxonomy" id="7932"/>
    <lineage>
        <taxon>Eukaryota</taxon>
        <taxon>Metazoa</taxon>
        <taxon>Chordata</taxon>
        <taxon>Craniata</taxon>
        <taxon>Vertebrata</taxon>
        <taxon>Euteleostomi</taxon>
        <taxon>Actinopterygii</taxon>
        <taxon>Neopterygii</taxon>
        <taxon>Teleostei</taxon>
        <taxon>Elopiformes</taxon>
        <taxon>Megalopidae</taxon>
        <taxon>Megalops</taxon>
    </lineage>
</organism>
<dbReference type="SUPFAM" id="SSF55729">
    <property type="entry name" value="Acyl-CoA N-acyltransferases (Nat)"/>
    <property type="match status" value="1"/>
</dbReference>
<keyword evidence="4" id="KW-1185">Reference proteome</keyword>
<comment type="caution">
    <text evidence="3">The sequence shown here is derived from an EMBL/GenBank/DDBJ whole genome shotgun (WGS) entry which is preliminary data.</text>
</comment>
<reference evidence="3" key="1">
    <citation type="submission" date="2021-01" db="EMBL/GenBank/DDBJ databases">
        <authorList>
            <person name="Zahm M."/>
            <person name="Roques C."/>
            <person name="Cabau C."/>
            <person name="Klopp C."/>
            <person name="Donnadieu C."/>
            <person name="Jouanno E."/>
            <person name="Lampietro C."/>
            <person name="Louis A."/>
            <person name="Herpin A."/>
            <person name="Echchiki A."/>
            <person name="Berthelot C."/>
            <person name="Parey E."/>
            <person name="Roest-Crollius H."/>
            <person name="Braasch I."/>
            <person name="Postlethwait J."/>
            <person name="Bobe J."/>
            <person name="Montfort J."/>
            <person name="Bouchez O."/>
            <person name="Begum T."/>
            <person name="Mejri S."/>
            <person name="Adams A."/>
            <person name="Chen W.-J."/>
            <person name="Guiguen Y."/>
        </authorList>
    </citation>
    <scope>NUCLEOTIDE SEQUENCE</scope>
    <source>
        <strain evidence="3">YG-15Mar2019-1</strain>
        <tissue evidence="3">Brain</tissue>
    </source>
</reference>
<evidence type="ECO:0000313" key="4">
    <source>
        <dbReference type="Proteomes" id="UP001046870"/>
    </source>
</evidence>
<evidence type="ECO:0000313" key="3">
    <source>
        <dbReference type="EMBL" id="KAG7468471.1"/>
    </source>
</evidence>
<dbReference type="Gene3D" id="3.40.630.30">
    <property type="match status" value="1"/>
</dbReference>
<feature type="region of interest" description="Disordered" evidence="2">
    <location>
        <begin position="101"/>
        <end position="156"/>
    </location>
</feature>
<accession>A0A9D3TB12</accession>
<protein>
    <recommendedName>
        <fullName evidence="5">N-acetyltransferase domain-containing protein</fullName>
    </recommendedName>
</protein>
<evidence type="ECO:0000256" key="1">
    <source>
        <dbReference type="SAM" id="Coils"/>
    </source>
</evidence>
<feature type="coiled-coil region" evidence="1">
    <location>
        <begin position="350"/>
        <end position="387"/>
    </location>
</feature>
<keyword evidence="1" id="KW-0175">Coiled coil</keyword>